<organism evidence="2">
    <name type="scientific">marine metagenome</name>
    <dbReference type="NCBI Taxonomy" id="408172"/>
    <lineage>
        <taxon>unclassified sequences</taxon>
        <taxon>metagenomes</taxon>
        <taxon>ecological metagenomes</taxon>
    </lineage>
</organism>
<reference evidence="2" key="1">
    <citation type="submission" date="2018-05" db="EMBL/GenBank/DDBJ databases">
        <authorList>
            <person name="Lanie J.A."/>
            <person name="Ng W.-L."/>
            <person name="Kazmierczak K.M."/>
            <person name="Andrzejewski T.M."/>
            <person name="Davidsen T.M."/>
            <person name="Wayne K.J."/>
            <person name="Tettelin H."/>
            <person name="Glass J.I."/>
            <person name="Rusch D."/>
            <person name="Podicherti R."/>
            <person name="Tsui H.-C.T."/>
            <person name="Winkler M.E."/>
        </authorList>
    </citation>
    <scope>NUCLEOTIDE SEQUENCE</scope>
</reference>
<sequence>SLGGKARGLAFARHMINTSGIREEFENCSIRVPRCAIIGTDEFDRFMKDNDLWEIAITETNNKKLEKVFVTARLSIDIKLKLESFLADNTYPLAVRSSSMLEDSQYQPLSGTYDTFMLPNNEKTTGKRLDSLITAIKRIFASTFKGEAKSLLENTAHRIEEEKMAIIIQEIVGQPFESGRFYPTFSGVLKNVNFYPVSYMEREEGVAYLALGFGRTIVDGEKCLRISPKYPSILPQFYSIKATRMNSQIQFYGLDLNSTQKKGNDLQDYSLQNAEDDSSLKWVGSVISKDDNTLRDTLSKPGTRIVSFSPILKWGAIPLTEILNRMLVLGKMALGCPVEIEFAVNLFKDKKPEFCILQIKPMVLTGLKSIQSQEHDPTKAFCKSHITLGDGRLDEIHDLILVRPNTFDIAKTRDIAKEIEKLNGKIKNGKNYVLCGPGRWGSADPWLGISVKWQQISQAKVIIEV</sequence>
<dbReference type="GO" id="GO:0005524">
    <property type="term" value="F:ATP binding"/>
    <property type="evidence" value="ECO:0007669"/>
    <property type="project" value="InterPro"/>
</dbReference>
<dbReference type="EMBL" id="UINC01061941">
    <property type="protein sequence ID" value="SVB88049.1"/>
    <property type="molecule type" value="Genomic_DNA"/>
</dbReference>
<feature type="non-terminal residue" evidence="2">
    <location>
        <position position="1"/>
    </location>
</feature>
<proteinExistence type="predicted"/>
<evidence type="ECO:0000259" key="1">
    <source>
        <dbReference type="Pfam" id="PF01326"/>
    </source>
</evidence>
<dbReference type="Pfam" id="PF01326">
    <property type="entry name" value="PPDK_N"/>
    <property type="match status" value="1"/>
</dbReference>
<protein>
    <recommendedName>
        <fullName evidence="1">Pyruvate phosphate dikinase AMP/ATP-binding domain-containing protein</fullName>
    </recommendedName>
</protein>
<name>A0A382HLG5_9ZZZZ</name>
<dbReference type="SUPFAM" id="SSF56059">
    <property type="entry name" value="Glutathione synthetase ATP-binding domain-like"/>
    <property type="match status" value="1"/>
</dbReference>
<gene>
    <name evidence="2" type="ORF">METZ01_LOCUS240903</name>
</gene>
<dbReference type="AlphaFoldDB" id="A0A382HLG5"/>
<dbReference type="InterPro" id="IPR002192">
    <property type="entry name" value="PPDK_AMP/ATP-bd"/>
</dbReference>
<evidence type="ECO:0000313" key="2">
    <source>
        <dbReference type="EMBL" id="SVB88049.1"/>
    </source>
</evidence>
<dbReference type="InterPro" id="IPR013815">
    <property type="entry name" value="ATP_grasp_subdomain_1"/>
</dbReference>
<feature type="domain" description="Pyruvate phosphate dikinase AMP/ATP-binding" evidence="1">
    <location>
        <begin position="2"/>
        <end position="366"/>
    </location>
</feature>
<feature type="non-terminal residue" evidence="2">
    <location>
        <position position="465"/>
    </location>
</feature>
<accession>A0A382HLG5</accession>
<dbReference type="Gene3D" id="3.30.1490.20">
    <property type="entry name" value="ATP-grasp fold, A domain"/>
    <property type="match status" value="1"/>
</dbReference>
<dbReference type="GO" id="GO:0016301">
    <property type="term" value="F:kinase activity"/>
    <property type="evidence" value="ECO:0007669"/>
    <property type="project" value="InterPro"/>
</dbReference>